<dbReference type="Proteomes" id="UP000646548">
    <property type="component" value="Unassembled WGS sequence"/>
</dbReference>
<dbReference type="AlphaFoldDB" id="A0A834FL85"/>
<evidence type="ECO:0000313" key="2">
    <source>
        <dbReference type="EMBL" id="KAF6736298.1"/>
    </source>
</evidence>
<evidence type="ECO:0000256" key="1">
    <source>
        <dbReference type="SAM" id="MobiDB-lite"/>
    </source>
</evidence>
<accession>A0A834FL85</accession>
<reference evidence="2" key="1">
    <citation type="journal article" name="BMC Genomics">
        <title>Long-read sequencing and de novo genome assembly of marine medaka (Oryzias melastigma).</title>
        <authorList>
            <person name="Liang P."/>
            <person name="Saqib H.S.A."/>
            <person name="Ni X."/>
            <person name="Shen Y."/>
        </authorList>
    </citation>
    <scope>NUCLEOTIDE SEQUENCE</scope>
    <source>
        <strain evidence="2">Bigg-433</strain>
    </source>
</reference>
<sequence>MEHWPLVWEEIEEPSVDFGEFVDLFSKTAVKEKKKPISDTITKSKAKQWHRANDSRAARKPHGRDDCWESGKG</sequence>
<comment type="caution">
    <text evidence="2">The sequence shown here is derived from an EMBL/GenBank/DDBJ whole genome shotgun (WGS) entry which is preliminary data.</text>
</comment>
<gene>
    <name evidence="2" type="ORF">FQA47_007689</name>
</gene>
<proteinExistence type="predicted"/>
<protein>
    <submittedName>
        <fullName evidence="2">Formin-2</fullName>
    </submittedName>
</protein>
<organism evidence="2 3">
    <name type="scientific">Oryzias melastigma</name>
    <name type="common">Marine medaka</name>
    <dbReference type="NCBI Taxonomy" id="30732"/>
    <lineage>
        <taxon>Eukaryota</taxon>
        <taxon>Metazoa</taxon>
        <taxon>Chordata</taxon>
        <taxon>Craniata</taxon>
        <taxon>Vertebrata</taxon>
        <taxon>Euteleostomi</taxon>
        <taxon>Actinopterygii</taxon>
        <taxon>Neopterygii</taxon>
        <taxon>Teleostei</taxon>
        <taxon>Neoteleostei</taxon>
        <taxon>Acanthomorphata</taxon>
        <taxon>Ovalentaria</taxon>
        <taxon>Atherinomorphae</taxon>
        <taxon>Beloniformes</taxon>
        <taxon>Adrianichthyidae</taxon>
        <taxon>Oryziinae</taxon>
        <taxon>Oryzias</taxon>
    </lineage>
</organism>
<evidence type="ECO:0000313" key="3">
    <source>
        <dbReference type="Proteomes" id="UP000646548"/>
    </source>
</evidence>
<feature type="compositionally biased region" description="Basic and acidic residues" evidence="1">
    <location>
        <begin position="51"/>
        <end position="73"/>
    </location>
</feature>
<dbReference type="EMBL" id="WKFB01000089">
    <property type="protein sequence ID" value="KAF6736298.1"/>
    <property type="molecule type" value="Genomic_DNA"/>
</dbReference>
<name>A0A834FL85_ORYME</name>
<feature type="region of interest" description="Disordered" evidence="1">
    <location>
        <begin position="35"/>
        <end position="73"/>
    </location>
</feature>